<protein>
    <submittedName>
        <fullName evidence="1">Uncharacterized protein</fullName>
    </submittedName>
</protein>
<name>A0A6S6SZ54_9BACT</name>
<dbReference type="EMBL" id="CACVAU010000038">
    <property type="protein sequence ID" value="CAA6811374.1"/>
    <property type="molecule type" value="Genomic_DNA"/>
</dbReference>
<gene>
    <name evidence="1" type="ORF">HELGO_WM4025</name>
</gene>
<dbReference type="AlphaFoldDB" id="A0A6S6SZ54"/>
<proteinExistence type="predicted"/>
<sequence>MDFLDKLRNHEGLIDTEHIIFDNNGYMHIEEQLVEGLDEIKSIIDILKHHPYLWSNSKFHLQKHRGRRCGASAPIIAIPSFIYVCTSTKTF</sequence>
<reference evidence="1" key="1">
    <citation type="submission" date="2020-01" db="EMBL/GenBank/DDBJ databases">
        <authorList>
            <person name="Meier V. D."/>
            <person name="Meier V D."/>
        </authorList>
    </citation>
    <scope>NUCLEOTIDE SEQUENCE</scope>
    <source>
        <strain evidence="1">HLG_WM_MAG_05</strain>
    </source>
</reference>
<evidence type="ECO:0000313" key="1">
    <source>
        <dbReference type="EMBL" id="CAA6811374.1"/>
    </source>
</evidence>
<organism evidence="1">
    <name type="scientific">uncultured Sulfurovum sp</name>
    <dbReference type="NCBI Taxonomy" id="269237"/>
    <lineage>
        <taxon>Bacteria</taxon>
        <taxon>Pseudomonadati</taxon>
        <taxon>Campylobacterota</taxon>
        <taxon>Epsilonproteobacteria</taxon>
        <taxon>Campylobacterales</taxon>
        <taxon>Sulfurovaceae</taxon>
        <taxon>Sulfurovum</taxon>
        <taxon>environmental samples</taxon>
    </lineage>
</organism>
<accession>A0A6S6SZ54</accession>